<keyword evidence="2" id="KW-1185">Reference proteome</keyword>
<dbReference type="Proteomes" id="UP000182135">
    <property type="component" value="Unassembled WGS sequence"/>
</dbReference>
<name>A0A1I2NPM8_9CLOT</name>
<sequence>MFKNSNEIFENQLKKIKNFSKHCSQQPTLNIDFDKKVSDSYNRINKIRGSIQNTKR</sequence>
<protein>
    <submittedName>
        <fullName evidence="1">Uncharacterized protein</fullName>
    </submittedName>
</protein>
<evidence type="ECO:0000313" key="1">
    <source>
        <dbReference type="EMBL" id="SFG05618.1"/>
    </source>
</evidence>
<accession>A0A1I2NPM8</accession>
<dbReference type="EMBL" id="FOOE01000023">
    <property type="protein sequence ID" value="SFG05618.1"/>
    <property type="molecule type" value="Genomic_DNA"/>
</dbReference>
<evidence type="ECO:0000313" key="2">
    <source>
        <dbReference type="Proteomes" id="UP000182135"/>
    </source>
</evidence>
<dbReference type="AlphaFoldDB" id="A0A1I2NPM8"/>
<organism evidence="1 2">
    <name type="scientific">Clostridium cadaveris</name>
    <dbReference type="NCBI Taxonomy" id="1529"/>
    <lineage>
        <taxon>Bacteria</taxon>
        <taxon>Bacillati</taxon>
        <taxon>Bacillota</taxon>
        <taxon>Clostridia</taxon>
        <taxon>Eubacteriales</taxon>
        <taxon>Clostridiaceae</taxon>
        <taxon>Clostridium</taxon>
    </lineage>
</organism>
<gene>
    <name evidence="1" type="ORF">SAMN04487885_12336</name>
</gene>
<reference evidence="1 2" key="1">
    <citation type="submission" date="2016-10" db="EMBL/GenBank/DDBJ databases">
        <authorList>
            <person name="de Groot N.N."/>
        </authorList>
    </citation>
    <scope>NUCLEOTIDE SEQUENCE [LARGE SCALE GENOMIC DNA]</scope>
    <source>
        <strain evidence="1 2">NLAE-zl-G419</strain>
    </source>
</reference>
<proteinExistence type="predicted"/>